<organism evidence="2 3">
    <name type="scientific">Azospirillum thermophilum</name>
    <dbReference type="NCBI Taxonomy" id="2202148"/>
    <lineage>
        <taxon>Bacteria</taxon>
        <taxon>Pseudomonadati</taxon>
        <taxon>Pseudomonadota</taxon>
        <taxon>Alphaproteobacteria</taxon>
        <taxon>Rhodospirillales</taxon>
        <taxon>Azospirillaceae</taxon>
        <taxon>Azospirillum</taxon>
    </lineage>
</organism>
<evidence type="ECO:0000256" key="1">
    <source>
        <dbReference type="SAM" id="Phobius"/>
    </source>
</evidence>
<keyword evidence="3" id="KW-1185">Reference proteome</keyword>
<evidence type="ECO:0000313" key="3">
    <source>
        <dbReference type="Proteomes" id="UP000245629"/>
    </source>
</evidence>
<dbReference type="GO" id="GO:0016301">
    <property type="term" value="F:kinase activity"/>
    <property type="evidence" value="ECO:0007669"/>
    <property type="project" value="UniProtKB-KW"/>
</dbReference>
<accession>A0A2S2CLK6</accession>
<dbReference type="AlphaFoldDB" id="A0A2S2CLK6"/>
<keyword evidence="2" id="KW-0418">Kinase</keyword>
<gene>
    <name evidence="2" type="ORF">DEW08_03170</name>
</gene>
<name>A0A2S2CLK6_9PROT</name>
<dbReference type="RefSeq" id="WP_109324390.1">
    <property type="nucleotide sequence ID" value="NZ_CP029352.1"/>
</dbReference>
<feature type="transmembrane region" description="Helical" evidence="1">
    <location>
        <begin position="33"/>
        <end position="52"/>
    </location>
</feature>
<dbReference type="Proteomes" id="UP000245629">
    <property type="component" value="Chromosome 1"/>
</dbReference>
<keyword evidence="1" id="KW-0472">Membrane</keyword>
<evidence type="ECO:0000313" key="2">
    <source>
        <dbReference type="EMBL" id="AWK85309.1"/>
    </source>
</evidence>
<reference evidence="3" key="1">
    <citation type="submission" date="2018-05" db="EMBL/GenBank/DDBJ databases">
        <title>Azospirillum thermophila sp. nov., a novel isolated from hot spring.</title>
        <authorList>
            <person name="Zhao Z."/>
        </authorList>
    </citation>
    <scope>NUCLEOTIDE SEQUENCE [LARGE SCALE GENOMIC DNA]</scope>
    <source>
        <strain evidence="3">CFH 70021</strain>
    </source>
</reference>
<proteinExistence type="predicted"/>
<keyword evidence="1" id="KW-0812">Transmembrane</keyword>
<dbReference type="EMBL" id="CP029352">
    <property type="protein sequence ID" value="AWK85309.1"/>
    <property type="molecule type" value="Genomic_DNA"/>
</dbReference>
<sequence>MEDSRITLLALGLLVVVLVVLIGSLVISPVVTVALVALGAWLNLGYLVAITLKR</sequence>
<dbReference type="KEGG" id="azz:DEW08_03170"/>
<feature type="transmembrane region" description="Helical" evidence="1">
    <location>
        <begin position="7"/>
        <end position="27"/>
    </location>
</feature>
<keyword evidence="2" id="KW-0808">Transferase</keyword>
<keyword evidence="1" id="KW-1133">Transmembrane helix</keyword>
<protein>
    <submittedName>
        <fullName evidence="2">Sugar tyrosine-protein kinase</fullName>
    </submittedName>
</protein>